<dbReference type="InterPro" id="IPR011851">
    <property type="entry name" value="Na/Pro_symporter"/>
</dbReference>
<evidence type="ECO:0000256" key="14">
    <source>
        <dbReference type="RuleBase" id="RU366012"/>
    </source>
</evidence>
<gene>
    <name evidence="15" type="primary">putP_1</name>
    <name evidence="15" type="ORF">MNKW57_06590</name>
</gene>
<evidence type="ECO:0000256" key="7">
    <source>
        <dbReference type="ARBA" id="ARBA00022989"/>
    </source>
</evidence>
<dbReference type="PANTHER" id="PTHR48086">
    <property type="entry name" value="SODIUM/PROLINE SYMPORTER-RELATED"/>
    <property type="match status" value="1"/>
</dbReference>
<feature type="transmembrane region" description="Helical" evidence="14">
    <location>
        <begin position="162"/>
        <end position="184"/>
    </location>
</feature>
<proteinExistence type="inferred from homology"/>
<feature type="transmembrane region" description="Helical" evidence="14">
    <location>
        <begin position="318"/>
        <end position="343"/>
    </location>
</feature>
<comment type="similarity">
    <text evidence="2 13">Belongs to the sodium:solute symporter (SSF) (TC 2.A.21) family.</text>
</comment>
<feature type="transmembrane region" description="Helical" evidence="14">
    <location>
        <begin position="44"/>
        <end position="67"/>
    </location>
</feature>
<evidence type="ECO:0000256" key="1">
    <source>
        <dbReference type="ARBA" id="ARBA00004651"/>
    </source>
</evidence>
<dbReference type="PANTHER" id="PTHR48086:SF3">
    <property type="entry name" value="SODIUM_PROLINE SYMPORTER"/>
    <property type="match status" value="1"/>
</dbReference>
<keyword evidence="11 14" id="KW-0739">Sodium transport</keyword>
<keyword evidence="8 14" id="KW-0915">Sodium</keyword>
<keyword evidence="7 14" id="KW-1133">Transmembrane helix</keyword>
<dbReference type="RefSeq" id="WP_285762841.1">
    <property type="nucleotide sequence ID" value="NZ_BSYJ01000001.1"/>
</dbReference>
<feature type="transmembrane region" description="Helical" evidence="14">
    <location>
        <begin position="274"/>
        <end position="298"/>
    </location>
</feature>
<dbReference type="InterPro" id="IPR050277">
    <property type="entry name" value="Sodium:Solute_Symporter"/>
</dbReference>
<feature type="transmembrane region" description="Helical" evidence="14">
    <location>
        <begin position="419"/>
        <end position="438"/>
    </location>
</feature>
<keyword evidence="3 14" id="KW-0813">Transport</keyword>
<evidence type="ECO:0000256" key="3">
    <source>
        <dbReference type="ARBA" id="ARBA00022448"/>
    </source>
</evidence>
<evidence type="ECO:0000256" key="12">
    <source>
        <dbReference type="ARBA" id="ARBA00033708"/>
    </source>
</evidence>
<accession>A0ABQ6LW90</accession>
<keyword evidence="9 14" id="KW-0406">Ion transport</keyword>
<evidence type="ECO:0000313" key="15">
    <source>
        <dbReference type="EMBL" id="GMG86338.1"/>
    </source>
</evidence>
<feature type="transmembrane region" description="Helical" evidence="14">
    <location>
        <begin position="6"/>
        <end position="23"/>
    </location>
</feature>
<dbReference type="InterPro" id="IPR001734">
    <property type="entry name" value="Na/solute_symporter"/>
</dbReference>
<name>A0ABQ6LW90_9GAMM</name>
<feature type="transmembrane region" description="Helical" evidence="14">
    <location>
        <begin position="391"/>
        <end position="412"/>
    </location>
</feature>
<feature type="transmembrane region" description="Helical" evidence="14">
    <location>
        <begin position="363"/>
        <end position="385"/>
    </location>
</feature>
<organism evidence="15 16">
    <name type="scientific">Biformimicrobium ophioploci</name>
    <dbReference type="NCBI Taxonomy" id="3036711"/>
    <lineage>
        <taxon>Bacteria</taxon>
        <taxon>Pseudomonadati</taxon>
        <taxon>Pseudomonadota</taxon>
        <taxon>Gammaproteobacteria</taxon>
        <taxon>Cellvibrionales</taxon>
        <taxon>Microbulbiferaceae</taxon>
        <taxon>Biformimicrobium</taxon>
    </lineage>
</organism>
<keyword evidence="16" id="KW-1185">Reference proteome</keyword>
<evidence type="ECO:0000256" key="8">
    <source>
        <dbReference type="ARBA" id="ARBA00023053"/>
    </source>
</evidence>
<dbReference type="InterPro" id="IPR038377">
    <property type="entry name" value="Na/Glc_symporter_sf"/>
</dbReference>
<sequence length="471" mass="50200">MDITAAIYTLVLYKLVLLGIGLWSQRRTRNTDDYFLGGRQLGPVVAAISYGASSASAWTLLGMSGVAYVLGPAAIWIACGSVSGCAVAWLWIGPRLMRHTGERKQLTLTAFLAEDHRGERDRSIEITVSVIILISFIFYIAAQFQGAANTFSGAFNLPLAESLLLGAAIITIYTFLGGFWAASLTDTLQGILMLCAALLLPAFAFDAVGGWQGISAQAAQALGDVSMTAGNAGLAALGFVAGCIAVGIGTYGQPHLLNRFMALRDKRALRQAQFIAIGWMTLIFLGMFSLGVLGRFLIPEIENPETLFFEMSNLLLHPVVAAVLLAAVLSAIMSTADSMLLVVASTVSHDLRLQALTPGRELWVSRIAMVSVAVFAVIIALSLPATIFERVLFAWIAIGSAFGPTVFAKLAGARPAHRAVRESVLTGFILAVVLYLLPSTPGDWAERIIPFCAASVVLLLRPSRLGRLVQA</sequence>
<evidence type="ECO:0000256" key="5">
    <source>
        <dbReference type="ARBA" id="ARBA00022692"/>
    </source>
</evidence>
<evidence type="ECO:0000256" key="11">
    <source>
        <dbReference type="ARBA" id="ARBA00023201"/>
    </source>
</evidence>
<dbReference type="EMBL" id="BSYJ01000001">
    <property type="protein sequence ID" value="GMG86338.1"/>
    <property type="molecule type" value="Genomic_DNA"/>
</dbReference>
<dbReference type="Pfam" id="PF00474">
    <property type="entry name" value="SSF"/>
    <property type="match status" value="1"/>
</dbReference>
<evidence type="ECO:0000256" key="6">
    <source>
        <dbReference type="ARBA" id="ARBA00022847"/>
    </source>
</evidence>
<evidence type="ECO:0000256" key="2">
    <source>
        <dbReference type="ARBA" id="ARBA00006434"/>
    </source>
</evidence>
<comment type="catalytic activity">
    <reaction evidence="12">
        <text>L-proline(in) + Na(+)(in) = L-proline(out) + Na(+)(out)</text>
        <dbReference type="Rhea" id="RHEA:28967"/>
        <dbReference type="ChEBI" id="CHEBI:29101"/>
        <dbReference type="ChEBI" id="CHEBI:60039"/>
    </reaction>
</comment>
<comment type="subcellular location">
    <subcellularLocation>
        <location evidence="14">Cell inner membrane</location>
        <topology evidence="14">Multi-pass membrane protein</topology>
    </subcellularLocation>
    <subcellularLocation>
        <location evidence="1">Cell membrane</location>
        <topology evidence="1">Multi-pass membrane protein</topology>
    </subcellularLocation>
</comment>
<evidence type="ECO:0000256" key="9">
    <source>
        <dbReference type="ARBA" id="ARBA00023065"/>
    </source>
</evidence>
<dbReference type="Proteomes" id="UP001224392">
    <property type="component" value="Unassembled WGS sequence"/>
</dbReference>
<keyword evidence="10 14" id="KW-0472">Membrane</keyword>
<keyword evidence="14" id="KW-0997">Cell inner membrane</keyword>
<dbReference type="CDD" id="cd11475">
    <property type="entry name" value="SLC5sbd_PutP"/>
    <property type="match status" value="1"/>
</dbReference>
<evidence type="ECO:0000256" key="10">
    <source>
        <dbReference type="ARBA" id="ARBA00023136"/>
    </source>
</evidence>
<feature type="transmembrane region" description="Helical" evidence="14">
    <location>
        <begin position="191"/>
        <end position="214"/>
    </location>
</feature>
<feature type="transmembrane region" description="Helical" evidence="14">
    <location>
        <begin position="124"/>
        <end position="142"/>
    </location>
</feature>
<reference evidence="15 16" key="1">
    <citation type="submission" date="2023-04" db="EMBL/GenBank/DDBJ databases">
        <title>Marinobulbifer ophiurae gen. nov., sp. Nov., isolate from tissue of brittle star Ophioplocus japonicus.</title>
        <authorList>
            <person name="Kawano K."/>
            <person name="Sawayama S."/>
            <person name="Nakagawa S."/>
        </authorList>
    </citation>
    <scope>NUCLEOTIDE SEQUENCE [LARGE SCALE GENOMIC DNA]</scope>
    <source>
        <strain evidence="15 16">NKW57</strain>
    </source>
</reference>
<feature type="transmembrane region" description="Helical" evidence="14">
    <location>
        <begin position="234"/>
        <end position="253"/>
    </location>
</feature>
<evidence type="ECO:0000256" key="4">
    <source>
        <dbReference type="ARBA" id="ARBA00022475"/>
    </source>
</evidence>
<evidence type="ECO:0000313" key="16">
    <source>
        <dbReference type="Proteomes" id="UP001224392"/>
    </source>
</evidence>
<feature type="transmembrane region" description="Helical" evidence="14">
    <location>
        <begin position="73"/>
        <end position="92"/>
    </location>
</feature>
<protein>
    <recommendedName>
        <fullName evidence="14">Sodium/proline symporter</fullName>
    </recommendedName>
    <alternativeName>
        <fullName evidence="14">Proline permease</fullName>
    </alternativeName>
</protein>
<keyword evidence="5 14" id="KW-0812">Transmembrane</keyword>
<dbReference type="Gene3D" id="1.20.1730.10">
    <property type="entry name" value="Sodium/glucose cotransporter"/>
    <property type="match status" value="1"/>
</dbReference>
<dbReference type="PROSITE" id="PS50283">
    <property type="entry name" value="NA_SOLUT_SYMP_3"/>
    <property type="match status" value="1"/>
</dbReference>
<keyword evidence="14" id="KW-0029">Amino-acid transport</keyword>
<comment type="function">
    <text evidence="14">Catalyzes the sodium-dependent uptake of extracellular L-proline.</text>
</comment>
<keyword evidence="6 14" id="KW-0769">Symport</keyword>
<comment type="caution">
    <text evidence="15">The sequence shown here is derived from an EMBL/GenBank/DDBJ whole genome shotgun (WGS) entry which is preliminary data.</text>
</comment>
<evidence type="ECO:0000256" key="13">
    <source>
        <dbReference type="RuleBase" id="RU362091"/>
    </source>
</evidence>
<keyword evidence="4" id="KW-1003">Cell membrane</keyword>